<dbReference type="GO" id="GO:0003677">
    <property type="term" value="F:DNA binding"/>
    <property type="evidence" value="ECO:0007669"/>
    <property type="project" value="UniProtKB-KW"/>
</dbReference>
<dbReference type="GO" id="GO:0006355">
    <property type="term" value="P:regulation of DNA-templated transcription"/>
    <property type="evidence" value="ECO:0007669"/>
    <property type="project" value="InterPro"/>
</dbReference>
<evidence type="ECO:0000256" key="3">
    <source>
        <dbReference type="ARBA" id="ARBA00023163"/>
    </source>
</evidence>
<evidence type="ECO:0000313" key="7">
    <source>
        <dbReference type="Proteomes" id="UP001280121"/>
    </source>
</evidence>
<keyword evidence="3" id="KW-0804">Transcription</keyword>
<organism evidence="6 7">
    <name type="scientific">Dipteronia dyeriana</name>
    <dbReference type="NCBI Taxonomy" id="168575"/>
    <lineage>
        <taxon>Eukaryota</taxon>
        <taxon>Viridiplantae</taxon>
        <taxon>Streptophyta</taxon>
        <taxon>Embryophyta</taxon>
        <taxon>Tracheophyta</taxon>
        <taxon>Spermatophyta</taxon>
        <taxon>Magnoliopsida</taxon>
        <taxon>eudicotyledons</taxon>
        <taxon>Gunneridae</taxon>
        <taxon>Pentapetalae</taxon>
        <taxon>rosids</taxon>
        <taxon>malvids</taxon>
        <taxon>Sapindales</taxon>
        <taxon>Sapindaceae</taxon>
        <taxon>Hippocastanoideae</taxon>
        <taxon>Acereae</taxon>
        <taxon>Dipteronia</taxon>
    </lineage>
</organism>
<sequence length="382" mass="43154">MGSLVGYRFQPTPEELVSHFLKKKSCDPAFTDPTIREVNIYRHHPCELPGLASIQSDEHVWYFFCTLDNKYAKSDRASRTAKGGSWKITGTKRDVKAKHSNKPIGFKKTLVFYKGSNTRKENRTNWVMHEYHEYPRNKDSLLQGKVVVCRIERKSNKKHDPSSAFDEGDNLAFNSGNNVAQDIAPELVTQLLQYDLHLPSSSDEEEPQLLPSQHITKYIFPEPEAQLLPNQPISSNGEGVKKIITSERGSQLLPNQHLSSNTEDDVGKDIFSEVRSTCAEPLVPAEWDALIGYNELPSPISSGDSNVWNTPLESEQEDDFENPKGDIRGEFFGEETGHFLLPDVNLSKTVTEAHTRYGSNDKDAETIDAWLNEFSSSTDEEY</sequence>
<dbReference type="InterPro" id="IPR003441">
    <property type="entry name" value="NAC-dom"/>
</dbReference>
<comment type="caution">
    <text evidence="6">The sequence shown here is derived from an EMBL/GenBank/DDBJ whole genome shotgun (WGS) entry which is preliminary data.</text>
</comment>
<evidence type="ECO:0000256" key="2">
    <source>
        <dbReference type="ARBA" id="ARBA00023125"/>
    </source>
</evidence>
<dbReference type="InterPro" id="IPR036093">
    <property type="entry name" value="NAC_dom_sf"/>
</dbReference>
<evidence type="ECO:0000259" key="5">
    <source>
        <dbReference type="PROSITE" id="PS51005"/>
    </source>
</evidence>
<name>A0AAD9XQT7_9ROSI</name>
<dbReference type="Gene3D" id="2.170.150.80">
    <property type="entry name" value="NAC domain"/>
    <property type="match status" value="1"/>
</dbReference>
<evidence type="ECO:0000256" key="4">
    <source>
        <dbReference type="ARBA" id="ARBA00023242"/>
    </source>
</evidence>
<feature type="domain" description="NAC" evidence="5">
    <location>
        <begin position="3"/>
        <end position="154"/>
    </location>
</feature>
<dbReference type="SUPFAM" id="SSF101941">
    <property type="entry name" value="NAC domain"/>
    <property type="match status" value="1"/>
</dbReference>
<accession>A0AAD9XQT7</accession>
<dbReference type="Proteomes" id="UP001280121">
    <property type="component" value="Unassembled WGS sequence"/>
</dbReference>
<evidence type="ECO:0000313" key="6">
    <source>
        <dbReference type="EMBL" id="KAK2663885.1"/>
    </source>
</evidence>
<dbReference type="EMBL" id="JANJYI010000001">
    <property type="protein sequence ID" value="KAK2663885.1"/>
    <property type="molecule type" value="Genomic_DNA"/>
</dbReference>
<dbReference type="PROSITE" id="PS51005">
    <property type="entry name" value="NAC"/>
    <property type="match status" value="1"/>
</dbReference>
<protein>
    <recommendedName>
        <fullName evidence="5">NAC domain-containing protein</fullName>
    </recommendedName>
</protein>
<keyword evidence="7" id="KW-1185">Reference proteome</keyword>
<evidence type="ECO:0000256" key="1">
    <source>
        <dbReference type="ARBA" id="ARBA00023015"/>
    </source>
</evidence>
<dbReference type="Pfam" id="PF02365">
    <property type="entry name" value="NAM"/>
    <property type="match status" value="1"/>
</dbReference>
<keyword evidence="4" id="KW-0539">Nucleus</keyword>
<keyword evidence="1" id="KW-0805">Transcription regulation</keyword>
<gene>
    <name evidence="6" type="ORF">Ddye_002459</name>
</gene>
<dbReference type="AlphaFoldDB" id="A0AAD9XQT7"/>
<reference evidence="6" key="1">
    <citation type="journal article" date="2023" name="Plant J.">
        <title>Genome sequences and population genomics provide insights into the demographic history, inbreeding, and mutation load of two 'living fossil' tree species of Dipteronia.</title>
        <authorList>
            <person name="Feng Y."/>
            <person name="Comes H.P."/>
            <person name="Chen J."/>
            <person name="Zhu S."/>
            <person name="Lu R."/>
            <person name="Zhang X."/>
            <person name="Li P."/>
            <person name="Qiu J."/>
            <person name="Olsen K.M."/>
            <person name="Qiu Y."/>
        </authorList>
    </citation>
    <scope>NUCLEOTIDE SEQUENCE</scope>
    <source>
        <strain evidence="6">KIB01</strain>
    </source>
</reference>
<keyword evidence="2" id="KW-0238">DNA-binding</keyword>
<dbReference type="PANTHER" id="PTHR31744">
    <property type="entry name" value="PROTEIN CUP-SHAPED COTYLEDON 2-RELATED"/>
    <property type="match status" value="1"/>
</dbReference>
<proteinExistence type="predicted"/>